<organism evidence="11 12">
    <name type="scientific">Eggerthella lenta</name>
    <name type="common">Eubacterium lentum</name>
    <dbReference type="NCBI Taxonomy" id="84112"/>
    <lineage>
        <taxon>Bacteria</taxon>
        <taxon>Bacillati</taxon>
        <taxon>Actinomycetota</taxon>
        <taxon>Coriobacteriia</taxon>
        <taxon>Eggerthellales</taxon>
        <taxon>Eggerthellaceae</taxon>
        <taxon>Eggerthella</taxon>
    </lineage>
</organism>
<feature type="compositionally biased region" description="Low complexity" evidence="8">
    <location>
        <begin position="520"/>
        <end position="535"/>
    </location>
</feature>
<feature type="transmembrane region" description="Helical" evidence="9">
    <location>
        <begin position="237"/>
        <end position="254"/>
    </location>
</feature>
<dbReference type="Pfam" id="PF04221">
    <property type="entry name" value="RelB"/>
    <property type="match status" value="1"/>
</dbReference>
<gene>
    <name evidence="11" type="ORF">FIC87_02645</name>
</gene>
<dbReference type="SUPFAM" id="SSF143011">
    <property type="entry name" value="RelE-like"/>
    <property type="match status" value="1"/>
</dbReference>
<dbReference type="SUPFAM" id="SSF103473">
    <property type="entry name" value="MFS general substrate transporter"/>
    <property type="match status" value="1"/>
</dbReference>
<feature type="transmembrane region" description="Helical" evidence="9">
    <location>
        <begin position="17"/>
        <end position="41"/>
    </location>
</feature>
<feature type="transmembrane region" description="Helical" evidence="9">
    <location>
        <begin position="173"/>
        <end position="194"/>
    </location>
</feature>
<feature type="transmembrane region" description="Helical" evidence="9">
    <location>
        <begin position="314"/>
        <end position="333"/>
    </location>
</feature>
<feature type="transmembrane region" description="Helical" evidence="9">
    <location>
        <begin position="144"/>
        <end position="167"/>
    </location>
</feature>
<dbReference type="InterPro" id="IPR013321">
    <property type="entry name" value="Arc_rbn_hlx_hlx"/>
</dbReference>
<dbReference type="Proteomes" id="UP000312594">
    <property type="component" value="Unassembled WGS sequence"/>
</dbReference>
<dbReference type="Pfam" id="PF06769">
    <property type="entry name" value="YoeB_toxin"/>
    <property type="match status" value="1"/>
</dbReference>
<dbReference type="GO" id="GO:0004519">
    <property type="term" value="F:endonuclease activity"/>
    <property type="evidence" value="ECO:0007669"/>
    <property type="project" value="InterPro"/>
</dbReference>
<accession>A0A5C5C968</accession>
<dbReference type="PANTHER" id="PTHR42718">
    <property type="entry name" value="MAJOR FACILITATOR SUPERFAMILY MULTIDRUG TRANSPORTER MFSC"/>
    <property type="match status" value="1"/>
</dbReference>
<dbReference type="InterPro" id="IPR036259">
    <property type="entry name" value="MFS_trans_sf"/>
</dbReference>
<proteinExistence type="predicted"/>
<feature type="transmembrane region" description="Helical" evidence="9">
    <location>
        <begin position="206"/>
        <end position="225"/>
    </location>
</feature>
<keyword evidence="5 9" id="KW-1133">Transmembrane helix</keyword>
<name>A0A5C5C968_EGGLN</name>
<evidence type="ECO:0000256" key="5">
    <source>
        <dbReference type="ARBA" id="ARBA00022989"/>
    </source>
</evidence>
<dbReference type="Gene3D" id="1.20.1720.10">
    <property type="entry name" value="Multidrug resistance protein D"/>
    <property type="match status" value="1"/>
</dbReference>
<evidence type="ECO:0000256" key="6">
    <source>
        <dbReference type="ARBA" id="ARBA00023136"/>
    </source>
</evidence>
<feature type="transmembrane region" description="Helical" evidence="9">
    <location>
        <begin position="364"/>
        <end position="389"/>
    </location>
</feature>
<dbReference type="PROSITE" id="PS50850">
    <property type="entry name" value="MFS"/>
    <property type="match status" value="1"/>
</dbReference>
<dbReference type="InterPro" id="IPR007337">
    <property type="entry name" value="RelB/DinJ"/>
</dbReference>
<keyword evidence="2" id="KW-0813">Transport</keyword>
<feature type="transmembrane region" description="Helical" evidence="9">
    <location>
        <begin position="410"/>
        <end position="427"/>
    </location>
</feature>
<feature type="transmembrane region" description="Helical" evidence="9">
    <location>
        <begin position="86"/>
        <end position="105"/>
    </location>
</feature>
<dbReference type="InterPro" id="IPR035093">
    <property type="entry name" value="RelE/ParE_toxin_dom_sf"/>
</dbReference>
<dbReference type="InterPro" id="IPR011701">
    <property type="entry name" value="MFS"/>
</dbReference>
<feature type="transmembrane region" description="Helical" evidence="9">
    <location>
        <begin position="111"/>
        <end position="132"/>
    </location>
</feature>
<evidence type="ECO:0000256" key="4">
    <source>
        <dbReference type="ARBA" id="ARBA00022692"/>
    </source>
</evidence>
<feature type="transmembrane region" description="Helical" evidence="9">
    <location>
        <begin position="274"/>
        <end position="294"/>
    </location>
</feature>
<protein>
    <recommendedName>
        <fullName evidence="7">Endoribonuclease YoeB</fullName>
    </recommendedName>
</protein>
<evidence type="ECO:0000313" key="11">
    <source>
        <dbReference type="EMBL" id="TNU94774.1"/>
    </source>
</evidence>
<dbReference type="NCBIfam" id="TIGR02116">
    <property type="entry name" value="toxin_Txe_YoeB"/>
    <property type="match status" value="1"/>
</dbReference>
<evidence type="ECO:0000256" key="3">
    <source>
        <dbReference type="ARBA" id="ARBA00022475"/>
    </source>
</evidence>
<dbReference type="GO" id="GO:0006401">
    <property type="term" value="P:RNA catabolic process"/>
    <property type="evidence" value="ECO:0007669"/>
    <property type="project" value="InterPro"/>
</dbReference>
<dbReference type="Gene3D" id="1.20.1250.20">
    <property type="entry name" value="MFS general substrate transporter like domains"/>
    <property type="match status" value="1"/>
</dbReference>
<dbReference type="EMBL" id="VEVP01000004">
    <property type="protein sequence ID" value="TNU94774.1"/>
    <property type="molecule type" value="Genomic_DNA"/>
</dbReference>
<dbReference type="Pfam" id="PF07690">
    <property type="entry name" value="MFS_1"/>
    <property type="match status" value="1"/>
</dbReference>
<evidence type="ECO:0000256" key="8">
    <source>
        <dbReference type="SAM" id="MobiDB-lite"/>
    </source>
</evidence>
<evidence type="ECO:0000259" key="10">
    <source>
        <dbReference type="PROSITE" id="PS50850"/>
    </source>
</evidence>
<comment type="caution">
    <text evidence="11">The sequence shown here is derived from an EMBL/GenBank/DDBJ whole genome shotgun (WGS) entry which is preliminary data.</text>
</comment>
<dbReference type="GO" id="GO:0006355">
    <property type="term" value="P:regulation of DNA-templated transcription"/>
    <property type="evidence" value="ECO:0007669"/>
    <property type="project" value="InterPro"/>
</dbReference>
<evidence type="ECO:0000256" key="7">
    <source>
        <dbReference type="ARBA" id="ARBA00050056"/>
    </source>
</evidence>
<feature type="compositionally biased region" description="Acidic residues" evidence="8">
    <location>
        <begin position="510"/>
        <end position="519"/>
    </location>
</feature>
<dbReference type="AlphaFoldDB" id="A0A5C5C968"/>
<dbReference type="InterPro" id="IPR009614">
    <property type="entry name" value="YoeB_toxin"/>
</dbReference>
<keyword evidence="6 9" id="KW-0472">Membrane</keyword>
<feature type="transmembrane region" description="Helical" evidence="9">
    <location>
        <begin position="56"/>
        <end position="74"/>
    </location>
</feature>
<feature type="region of interest" description="Disordered" evidence="8">
    <location>
        <begin position="510"/>
        <end position="564"/>
    </location>
</feature>
<evidence type="ECO:0000313" key="12">
    <source>
        <dbReference type="Proteomes" id="UP000312594"/>
    </source>
</evidence>
<dbReference type="PANTHER" id="PTHR42718:SF47">
    <property type="entry name" value="METHYL VIOLOGEN RESISTANCE PROTEIN SMVA"/>
    <property type="match status" value="1"/>
</dbReference>
<evidence type="ECO:0000256" key="2">
    <source>
        <dbReference type="ARBA" id="ARBA00022448"/>
    </source>
</evidence>
<dbReference type="InterPro" id="IPR020846">
    <property type="entry name" value="MFS_dom"/>
</dbReference>
<reference evidence="11 12" key="1">
    <citation type="journal article" date="2005" name="Appl. Environ. Microbiol.">
        <title>Intestinal bacterial communities that produce active estrogen-like compounds enterodiol and enterolactone in humans.</title>
        <authorList>
            <person name="Clavel T."/>
            <person name="Henderson G."/>
            <person name="Alpert C.A."/>
            <person name="Philippe C."/>
            <person name="Rigottier-Gois L."/>
            <person name="Dore J."/>
            <person name="Blaut M."/>
        </authorList>
    </citation>
    <scope>NUCLEOTIDE SEQUENCE [LARGE SCALE GENOMIC DNA]</scope>
    <source>
        <strain evidence="11 12">SECO-MT75m2</strain>
    </source>
</reference>
<keyword evidence="4 9" id="KW-0812">Transmembrane</keyword>
<dbReference type="Gene3D" id="1.10.1220.10">
    <property type="entry name" value="Met repressor-like"/>
    <property type="match status" value="1"/>
</dbReference>
<dbReference type="PRINTS" id="PR01036">
    <property type="entry name" value="TCRTETB"/>
</dbReference>
<evidence type="ECO:0000256" key="9">
    <source>
        <dbReference type="SAM" id="Phobius"/>
    </source>
</evidence>
<dbReference type="GO" id="GO:0022857">
    <property type="term" value="F:transmembrane transporter activity"/>
    <property type="evidence" value="ECO:0007669"/>
    <property type="project" value="InterPro"/>
</dbReference>
<sequence>MSDLVHMSPATLSKGRLWAALVVILFGQFIVSIDLTVLNIALPDLTKDLNPTSDQLLWIVDVYSLVLAGLLVATSSLSDRFGRKRTLLAGFFLFGVGSLLVLFANSPEFVIAIRAFLGVGGALIMPVTVSMIRSIFQDAKERAFAVAAWSAIGALGMATGPLIGGFLLEHFNWHAAFLVNVPLMAIALGAGIFVLPEVRLKKPGSFDILASLIFLAGMVLFLWGIKHLAAELAFDTQGVAAVAAGVVLLGLFIYRCLHAKTPVVDLSLFRSKPFTAGIIATAGCMFAMATLLYMLSQWLQLVNGDGTLEAGVKLVPMAIASLLASAVATPLAMRLKPRNVVAGGLILAAAAMMMLMFFKDDLELLPVMISTTLVGVGTGALAIGASLIMCETPVEKASSAGSLQEVSYDLGNVLGVAILGSLASIIYRSGLPTGELRAMGLDGRTIDAAEQSLSATSVIAHELGLRQLLQKGIDAFNDSVVITCFVGGVIILVVAVVVWALIPRDVKITEDDEAPDDGDAPLLGDGDPSTTGDGSPSEEGEAPSLGEGDAPSHDGGAPSNESEAPLHEARNLLGTGDAPSAVKTVSVFVDEDTLREMKAVCSQFGIGTDAAFRIFANKVARERRIPFKLSVDPLCCEEYLNSLRRCMRAIDEGNGVQEFRKLVRIWAPQAWNDYTRMKSEDVESRKRVKALIRDIEKNGPSEGVGKPEQLQGDLSSLWSRRIDKRNRLVYRIAEGNVEIISCKTHVADRV</sequence>
<dbReference type="GO" id="GO:0005886">
    <property type="term" value="C:plasma membrane"/>
    <property type="evidence" value="ECO:0007669"/>
    <property type="project" value="UniProtKB-SubCell"/>
</dbReference>
<keyword evidence="3" id="KW-1003">Cell membrane</keyword>
<evidence type="ECO:0000256" key="1">
    <source>
        <dbReference type="ARBA" id="ARBA00004651"/>
    </source>
</evidence>
<dbReference type="CDD" id="cd17321">
    <property type="entry name" value="MFS_MMR_MDR_like"/>
    <property type="match status" value="1"/>
</dbReference>
<feature type="transmembrane region" description="Helical" evidence="9">
    <location>
        <begin position="480"/>
        <end position="502"/>
    </location>
</feature>
<feature type="transmembrane region" description="Helical" evidence="9">
    <location>
        <begin position="340"/>
        <end position="358"/>
    </location>
</feature>
<feature type="domain" description="Major facilitator superfamily (MFS) profile" evidence="10">
    <location>
        <begin position="20"/>
        <end position="506"/>
    </location>
</feature>
<dbReference type="RefSeq" id="WP_139912134.1">
    <property type="nucleotide sequence ID" value="NZ_VEVP01000004.1"/>
</dbReference>
<dbReference type="Gene3D" id="3.30.2310.20">
    <property type="entry name" value="RelE-like"/>
    <property type="match status" value="1"/>
</dbReference>
<comment type="subcellular location">
    <subcellularLocation>
        <location evidence="1">Cell membrane</location>
        <topology evidence="1">Multi-pass membrane protein</topology>
    </subcellularLocation>
</comment>